<evidence type="ECO:0000313" key="2">
    <source>
        <dbReference type="EMBL" id="OSX77670.1"/>
    </source>
</evidence>
<name>A0A1X6PA92_PORUM</name>
<feature type="region of interest" description="Disordered" evidence="1">
    <location>
        <begin position="718"/>
        <end position="780"/>
    </location>
</feature>
<evidence type="ECO:0000256" key="1">
    <source>
        <dbReference type="SAM" id="MobiDB-lite"/>
    </source>
</evidence>
<proteinExistence type="predicted"/>
<accession>A0A1X6PA92</accession>
<protein>
    <submittedName>
        <fullName evidence="2">Uncharacterized protein</fullName>
    </submittedName>
</protein>
<feature type="region of interest" description="Disordered" evidence="1">
    <location>
        <begin position="164"/>
        <end position="222"/>
    </location>
</feature>
<keyword evidence="3" id="KW-1185">Reference proteome</keyword>
<feature type="compositionally biased region" description="Basic and acidic residues" evidence="1">
    <location>
        <begin position="533"/>
        <end position="556"/>
    </location>
</feature>
<sequence>MNGAGTVPDEADDEYVQFFRALGIFEQQKASYLARLLEAFYELGAKLDEHLAPTGAVLHAAVSRMCQAENPMDAPNHRWIRIHDRVGFFSDQDDHGSRIVNIGLAYAYRHKELEALSAANTVRLEQLRRAAAGDALLPGDTLLPATLADGEQDVPFGGVVVRNDGASVQGGRGGAEASSNPRGWSKPVGAPGPSSGADAGGDGEGGSGFLPPTGGLVVRRDAPSFNVPAGTGDDVPENGGLVVARRKPGGCQAADPYVPATPLDVDGGASPTTHCIEQPLITPTPEAVTCVSTVLEAFLKRADAKDVMRQLLIDGLLSWGRLHSGQTTKAAAGVISADEVNAEWPASRQLLYKLWPVWKAPDDRTVALPPQGTVSRHTHAGRAMLSSRWKVKVDMTEINPVISRLDVKSHRYFKKGSLDTVLEVVRIAPGLKVPLGVTIASTLMVASWDSDFCSVLKQLAASGRAPVRGKAPLTAAACHNFETAGIGEGLVVAVEAGHPVGVPSVGVAASPPAAPALAAVMAARQAEVDDLLAADKSKTAGEHRARRVEARRRERQTAAATPTTAAPAAVSSARKATKRPAPASHKATGATAKRTKGGSGNVVGPSQAPPPASSTTVIPRPGQPAVVFGGSASVLSEEVVTSPVAAPPTTADVHLGSFASPSSMTSPSSALALDVSRLTAPSVPGCGGDGQPSPSGHQLTSPPHLQRCNDLERVAASVHGASHRADGPSAVLSPSVEPSAAAAASAASSVPFHASLSDEDADVPAVDEDEKDSSSDVDVQ</sequence>
<feature type="region of interest" description="Disordered" evidence="1">
    <location>
        <begin position="533"/>
        <end position="621"/>
    </location>
</feature>
<evidence type="ECO:0000313" key="3">
    <source>
        <dbReference type="Proteomes" id="UP000218209"/>
    </source>
</evidence>
<feature type="compositionally biased region" description="Gly residues" evidence="1">
    <location>
        <begin position="198"/>
        <end position="208"/>
    </location>
</feature>
<gene>
    <name evidence="2" type="ORF">BU14_0138s0016</name>
</gene>
<feature type="compositionally biased region" description="Low complexity" evidence="1">
    <location>
        <begin position="728"/>
        <end position="755"/>
    </location>
</feature>
<dbReference type="EMBL" id="KV918831">
    <property type="protein sequence ID" value="OSX77670.1"/>
    <property type="molecule type" value="Genomic_DNA"/>
</dbReference>
<reference evidence="2 3" key="1">
    <citation type="submission" date="2017-03" db="EMBL/GenBank/DDBJ databases">
        <title>WGS assembly of Porphyra umbilicalis.</title>
        <authorList>
            <person name="Brawley S.H."/>
            <person name="Blouin N.A."/>
            <person name="Ficko-Blean E."/>
            <person name="Wheeler G.L."/>
            <person name="Lohr M."/>
            <person name="Goodson H.V."/>
            <person name="Jenkins J.W."/>
            <person name="Blaby-Haas C.E."/>
            <person name="Helliwell K.E."/>
            <person name="Chan C."/>
            <person name="Marriage T."/>
            <person name="Bhattacharya D."/>
            <person name="Klein A.S."/>
            <person name="Badis Y."/>
            <person name="Brodie J."/>
            <person name="Cao Y."/>
            <person name="Collen J."/>
            <person name="Dittami S.M."/>
            <person name="Gachon C.M."/>
            <person name="Green B.R."/>
            <person name="Karpowicz S."/>
            <person name="Kim J.W."/>
            <person name="Kudahl U."/>
            <person name="Lin S."/>
            <person name="Michel G."/>
            <person name="Mittag M."/>
            <person name="Olson B.J."/>
            <person name="Pangilinan J."/>
            <person name="Peng Y."/>
            <person name="Qiu H."/>
            <person name="Shu S."/>
            <person name="Singer J.T."/>
            <person name="Smith A.G."/>
            <person name="Sprecher B.N."/>
            <person name="Wagner V."/>
            <person name="Wang W."/>
            <person name="Wang Z.-Y."/>
            <person name="Yan J."/>
            <person name="Yarish C."/>
            <person name="Zoeuner-Riek S."/>
            <person name="Zhuang Y."/>
            <person name="Zou Y."/>
            <person name="Lindquist E.A."/>
            <person name="Grimwood J."/>
            <person name="Barry K."/>
            <person name="Rokhsar D.S."/>
            <person name="Schmutz J."/>
            <person name="Stiller J.W."/>
            <person name="Grossman A.R."/>
            <person name="Prochnik S.E."/>
        </authorList>
    </citation>
    <scope>NUCLEOTIDE SEQUENCE [LARGE SCALE GENOMIC DNA]</scope>
    <source>
        <strain evidence="2">4086291</strain>
    </source>
</reference>
<organism evidence="2 3">
    <name type="scientific">Porphyra umbilicalis</name>
    <name type="common">Purple laver</name>
    <name type="synonym">Red alga</name>
    <dbReference type="NCBI Taxonomy" id="2786"/>
    <lineage>
        <taxon>Eukaryota</taxon>
        <taxon>Rhodophyta</taxon>
        <taxon>Bangiophyceae</taxon>
        <taxon>Bangiales</taxon>
        <taxon>Bangiaceae</taxon>
        <taxon>Porphyra</taxon>
    </lineage>
</organism>
<feature type="compositionally biased region" description="Polar residues" evidence="1">
    <location>
        <begin position="692"/>
        <end position="703"/>
    </location>
</feature>
<feature type="compositionally biased region" description="Acidic residues" evidence="1">
    <location>
        <begin position="757"/>
        <end position="771"/>
    </location>
</feature>
<dbReference type="AlphaFoldDB" id="A0A1X6PA92"/>
<feature type="compositionally biased region" description="Low complexity" evidence="1">
    <location>
        <begin position="557"/>
        <end position="574"/>
    </location>
</feature>
<dbReference type="Proteomes" id="UP000218209">
    <property type="component" value="Unassembled WGS sequence"/>
</dbReference>
<feature type="region of interest" description="Disordered" evidence="1">
    <location>
        <begin position="682"/>
        <end position="704"/>
    </location>
</feature>